<accession>A0A067R8K0</accession>
<dbReference type="EMBL" id="KK852669">
    <property type="protein sequence ID" value="KDR18886.1"/>
    <property type="molecule type" value="Genomic_DNA"/>
</dbReference>
<dbReference type="InParanoid" id="A0A067R8K0"/>
<protein>
    <recommendedName>
        <fullName evidence="4">UDP-N-acetylglucosamine transferase subunit ALG13</fullName>
        <ecNumber evidence="3">2.4.1.141</ecNumber>
    </recommendedName>
</protein>
<dbReference type="Pfam" id="PF04101">
    <property type="entry name" value="Glyco_tran_28_C"/>
    <property type="match status" value="1"/>
</dbReference>
<dbReference type="InterPro" id="IPR007235">
    <property type="entry name" value="Glyco_trans_28_C"/>
</dbReference>
<keyword evidence="10" id="KW-1185">Reference proteome</keyword>
<keyword evidence="7" id="KW-0256">Endoplasmic reticulum</keyword>
<keyword evidence="6" id="KW-0808">Transferase</keyword>
<dbReference type="eggNOG" id="KOG3349">
    <property type="taxonomic scope" value="Eukaryota"/>
</dbReference>
<dbReference type="InterPro" id="IPR039042">
    <property type="entry name" value="Alg13-like"/>
</dbReference>
<dbReference type="SUPFAM" id="SSF53756">
    <property type="entry name" value="UDP-Glycosyltransferase/glycogen phosphorylase"/>
    <property type="match status" value="1"/>
</dbReference>
<evidence type="ECO:0000256" key="5">
    <source>
        <dbReference type="ARBA" id="ARBA00022676"/>
    </source>
</evidence>
<dbReference type="PANTHER" id="PTHR12867">
    <property type="entry name" value="GLYCOSYL TRANSFERASE-RELATED"/>
    <property type="match status" value="1"/>
</dbReference>
<dbReference type="GO" id="GO:0006488">
    <property type="term" value="P:dolichol-linked oligosaccharide biosynthetic process"/>
    <property type="evidence" value="ECO:0007669"/>
    <property type="project" value="InterPro"/>
</dbReference>
<dbReference type="GO" id="GO:0004577">
    <property type="term" value="F:N-acetylglucosaminyldiphosphodolichol N-acetylglucosaminyltransferase activity"/>
    <property type="evidence" value="ECO:0007669"/>
    <property type="project" value="UniProtKB-EC"/>
</dbReference>
<evidence type="ECO:0000256" key="3">
    <source>
        <dbReference type="ARBA" id="ARBA00012614"/>
    </source>
</evidence>
<organism evidence="9 10">
    <name type="scientific">Zootermopsis nevadensis</name>
    <name type="common">Dampwood termite</name>
    <dbReference type="NCBI Taxonomy" id="136037"/>
    <lineage>
        <taxon>Eukaryota</taxon>
        <taxon>Metazoa</taxon>
        <taxon>Ecdysozoa</taxon>
        <taxon>Arthropoda</taxon>
        <taxon>Hexapoda</taxon>
        <taxon>Insecta</taxon>
        <taxon>Pterygota</taxon>
        <taxon>Neoptera</taxon>
        <taxon>Polyneoptera</taxon>
        <taxon>Dictyoptera</taxon>
        <taxon>Blattodea</taxon>
        <taxon>Blattoidea</taxon>
        <taxon>Termitoidae</taxon>
        <taxon>Termopsidae</taxon>
        <taxon>Zootermopsis</taxon>
    </lineage>
</organism>
<evidence type="ECO:0000313" key="10">
    <source>
        <dbReference type="Proteomes" id="UP000027135"/>
    </source>
</evidence>
<proteinExistence type="inferred from homology"/>
<dbReference type="OrthoDB" id="20273at2759"/>
<dbReference type="FunCoup" id="A0A067R8K0">
    <property type="interactions" value="683"/>
</dbReference>
<dbReference type="EC" id="2.4.1.141" evidence="3"/>
<evidence type="ECO:0000256" key="4">
    <source>
        <dbReference type="ARBA" id="ARBA00017468"/>
    </source>
</evidence>
<gene>
    <name evidence="9" type="ORF">L798_07334</name>
</gene>
<dbReference type="GO" id="GO:0005783">
    <property type="term" value="C:endoplasmic reticulum"/>
    <property type="evidence" value="ECO:0007669"/>
    <property type="project" value="UniProtKB-SubCell"/>
</dbReference>
<evidence type="ECO:0000256" key="6">
    <source>
        <dbReference type="ARBA" id="ARBA00022679"/>
    </source>
</evidence>
<dbReference type="OMA" id="YCKPSQL"/>
<keyword evidence="5" id="KW-0328">Glycosyltransferase</keyword>
<dbReference type="Gene3D" id="3.40.50.2000">
    <property type="entry name" value="Glycogen Phosphorylase B"/>
    <property type="match status" value="1"/>
</dbReference>
<evidence type="ECO:0000256" key="1">
    <source>
        <dbReference type="ARBA" id="ARBA00004240"/>
    </source>
</evidence>
<dbReference type="PANTHER" id="PTHR12867:SF6">
    <property type="entry name" value="N-ACETYLGLUCOSAMINYLDIPHOSPHODOLICHOL N-ACETYLGLUCOSAMINYLTRANSFERASE"/>
    <property type="match status" value="1"/>
</dbReference>
<name>A0A067R8K0_ZOONE</name>
<reference evidence="9 10" key="1">
    <citation type="journal article" date="2014" name="Nat. Commun.">
        <title>Molecular traces of alternative social organization in a termite genome.</title>
        <authorList>
            <person name="Terrapon N."/>
            <person name="Li C."/>
            <person name="Robertson H.M."/>
            <person name="Ji L."/>
            <person name="Meng X."/>
            <person name="Booth W."/>
            <person name="Chen Z."/>
            <person name="Childers C.P."/>
            <person name="Glastad K.M."/>
            <person name="Gokhale K."/>
            <person name="Gowin J."/>
            <person name="Gronenberg W."/>
            <person name="Hermansen R.A."/>
            <person name="Hu H."/>
            <person name="Hunt B.G."/>
            <person name="Huylmans A.K."/>
            <person name="Khalil S.M."/>
            <person name="Mitchell R.D."/>
            <person name="Munoz-Torres M.C."/>
            <person name="Mustard J.A."/>
            <person name="Pan H."/>
            <person name="Reese J.T."/>
            <person name="Scharf M.E."/>
            <person name="Sun F."/>
            <person name="Vogel H."/>
            <person name="Xiao J."/>
            <person name="Yang W."/>
            <person name="Yang Z."/>
            <person name="Yang Z."/>
            <person name="Zhou J."/>
            <person name="Zhu J."/>
            <person name="Brent C.S."/>
            <person name="Elsik C.G."/>
            <person name="Goodisman M.A."/>
            <person name="Liberles D.A."/>
            <person name="Roe R.M."/>
            <person name="Vargo E.L."/>
            <person name="Vilcinskas A."/>
            <person name="Wang J."/>
            <person name="Bornberg-Bauer E."/>
            <person name="Korb J."/>
            <person name="Zhang G."/>
            <person name="Liebig J."/>
        </authorList>
    </citation>
    <scope>NUCLEOTIDE SEQUENCE [LARGE SCALE GENOMIC DNA]</scope>
    <source>
        <tissue evidence="9">Whole organism</tissue>
    </source>
</reference>
<evidence type="ECO:0000256" key="7">
    <source>
        <dbReference type="ARBA" id="ARBA00022824"/>
    </source>
</evidence>
<comment type="similarity">
    <text evidence="2">Belongs to the glycosyltransferase 28 family.</text>
</comment>
<dbReference type="STRING" id="136037.A0A067R8K0"/>
<sequence>MAPGHVLATVGTTKFDLFISTLCCQKVLQVLQARGYTSLTMQIGHGMIVPPSGLIYGVQVEYFRFKDSLAEDMQRADLIISHAGAGSCLEALGARKPLLVVINEDLMNNHQMELAQQLHEDGYVQYTTCTHLEHALQHMDIQTLKPFPTVDPHKFTDFLDSIFGFENRK</sequence>
<feature type="domain" description="Glycosyl transferase family 28 C-terminal" evidence="8">
    <location>
        <begin position="6"/>
        <end position="151"/>
    </location>
</feature>
<dbReference type="Proteomes" id="UP000027135">
    <property type="component" value="Unassembled WGS sequence"/>
</dbReference>
<dbReference type="AlphaFoldDB" id="A0A067R8K0"/>
<evidence type="ECO:0000313" key="9">
    <source>
        <dbReference type="EMBL" id="KDR18886.1"/>
    </source>
</evidence>
<evidence type="ECO:0000256" key="2">
    <source>
        <dbReference type="ARBA" id="ARBA00006962"/>
    </source>
</evidence>
<comment type="subcellular location">
    <subcellularLocation>
        <location evidence="1">Endoplasmic reticulum</location>
    </subcellularLocation>
</comment>
<evidence type="ECO:0000259" key="8">
    <source>
        <dbReference type="Pfam" id="PF04101"/>
    </source>
</evidence>